<comment type="caution">
    <text evidence="1">The sequence shown here is derived from an EMBL/GenBank/DDBJ whole genome shotgun (WGS) entry which is preliminary data.</text>
</comment>
<dbReference type="EMBL" id="ASHM01109973">
    <property type="protein sequence ID" value="PNX69772.1"/>
    <property type="molecule type" value="Genomic_DNA"/>
</dbReference>
<reference evidence="1 2" key="1">
    <citation type="journal article" date="2014" name="Am. J. Bot.">
        <title>Genome assembly and annotation for red clover (Trifolium pratense; Fabaceae).</title>
        <authorList>
            <person name="Istvanek J."/>
            <person name="Jaros M."/>
            <person name="Krenek A."/>
            <person name="Repkova J."/>
        </authorList>
    </citation>
    <scope>NUCLEOTIDE SEQUENCE [LARGE SCALE GENOMIC DNA]</scope>
    <source>
        <strain evidence="2">cv. Tatra</strain>
        <tissue evidence="1">Young leaves</tissue>
    </source>
</reference>
<proteinExistence type="predicted"/>
<name>A0A2K3KU04_TRIPR</name>
<feature type="non-terminal residue" evidence="1">
    <location>
        <position position="40"/>
    </location>
</feature>
<accession>A0A2K3KU04</accession>
<evidence type="ECO:0000313" key="2">
    <source>
        <dbReference type="Proteomes" id="UP000236291"/>
    </source>
</evidence>
<dbReference type="Proteomes" id="UP000236291">
    <property type="component" value="Unassembled WGS sequence"/>
</dbReference>
<protein>
    <submittedName>
        <fullName evidence="1">Uncharacterized protein</fullName>
    </submittedName>
</protein>
<sequence length="40" mass="4570">MVEFLTSLMYTVMDLELSDNLVNSSANSEEENNTVRKITM</sequence>
<gene>
    <name evidence="1" type="ORF">L195_g056900</name>
</gene>
<dbReference type="AlphaFoldDB" id="A0A2K3KU04"/>
<evidence type="ECO:0000313" key="1">
    <source>
        <dbReference type="EMBL" id="PNX69772.1"/>
    </source>
</evidence>
<organism evidence="1 2">
    <name type="scientific">Trifolium pratense</name>
    <name type="common">Red clover</name>
    <dbReference type="NCBI Taxonomy" id="57577"/>
    <lineage>
        <taxon>Eukaryota</taxon>
        <taxon>Viridiplantae</taxon>
        <taxon>Streptophyta</taxon>
        <taxon>Embryophyta</taxon>
        <taxon>Tracheophyta</taxon>
        <taxon>Spermatophyta</taxon>
        <taxon>Magnoliopsida</taxon>
        <taxon>eudicotyledons</taxon>
        <taxon>Gunneridae</taxon>
        <taxon>Pentapetalae</taxon>
        <taxon>rosids</taxon>
        <taxon>fabids</taxon>
        <taxon>Fabales</taxon>
        <taxon>Fabaceae</taxon>
        <taxon>Papilionoideae</taxon>
        <taxon>50 kb inversion clade</taxon>
        <taxon>NPAAA clade</taxon>
        <taxon>Hologalegina</taxon>
        <taxon>IRL clade</taxon>
        <taxon>Trifolieae</taxon>
        <taxon>Trifolium</taxon>
    </lineage>
</organism>
<reference evidence="1 2" key="2">
    <citation type="journal article" date="2017" name="Front. Plant Sci.">
        <title>Gene Classification and Mining of Molecular Markers Useful in Red Clover (Trifolium pratense) Breeding.</title>
        <authorList>
            <person name="Istvanek J."/>
            <person name="Dluhosova J."/>
            <person name="Dluhos P."/>
            <person name="Patkova L."/>
            <person name="Nedelnik J."/>
            <person name="Repkova J."/>
        </authorList>
    </citation>
    <scope>NUCLEOTIDE SEQUENCE [LARGE SCALE GENOMIC DNA]</scope>
    <source>
        <strain evidence="2">cv. Tatra</strain>
        <tissue evidence="1">Young leaves</tissue>
    </source>
</reference>